<dbReference type="PANTHER" id="PTHR43174:SF2">
    <property type="entry name" value="UDP-N-ACETYLGLUCOSAMINE 2-EPIMERASE"/>
    <property type="match status" value="1"/>
</dbReference>
<protein>
    <recommendedName>
        <fullName evidence="4">UDP-N-acetylglucosamine 2-epimerase (non-hydrolyzing)</fullName>
        <ecNumber evidence="4">5.1.3.14</ecNumber>
    </recommendedName>
</protein>
<proteinExistence type="inferred from homology"/>
<name>A0ABW7CYM4_9GAMM</name>
<dbReference type="EMBL" id="JBHGCJ010000009">
    <property type="protein sequence ID" value="MFG6110055.1"/>
    <property type="molecule type" value="Genomic_DNA"/>
</dbReference>
<dbReference type="NCBIfam" id="TIGR00236">
    <property type="entry name" value="wecB"/>
    <property type="match status" value="1"/>
</dbReference>
<dbReference type="GO" id="GO:0008761">
    <property type="term" value="F:UDP-N-acetylglucosamine 2-epimerase activity"/>
    <property type="evidence" value="ECO:0007669"/>
    <property type="project" value="UniProtKB-EC"/>
</dbReference>
<dbReference type="EC" id="5.1.3.14" evidence="4"/>
<keyword evidence="8" id="KW-1185">Reference proteome</keyword>
<comment type="catalytic activity">
    <reaction evidence="2">
        <text>UDP-N-acetyl-alpha-D-glucosamine = UDP-N-acetyl-alpha-D-mannosamine</text>
        <dbReference type="Rhea" id="RHEA:17213"/>
        <dbReference type="ChEBI" id="CHEBI:57705"/>
        <dbReference type="ChEBI" id="CHEBI:68623"/>
        <dbReference type="EC" id="5.1.3.14"/>
    </reaction>
</comment>
<feature type="domain" description="UDP-N-acetylglucosamine 2-epimerase" evidence="6">
    <location>
        <begin position="21"/>
        <end position="367"/>
    </location>
</feature>
<evidence type="ECO:0000256" key="1">
    <source>
        <dbReference type="ARBA" id="ARBA00023235"/>
    </source>
</evidence>
<dbReference type="CDD" id="cd03786">
    <property type="entry name" value="GTB_UDP-GlcNAc_2-Epimerase"/>
    <property type="match status" value="1"/>
</dbReference>
<dbReference type="Proteomes" id="UP001605261">
    <property type="component" value="Unassembled WGS sequence"/>
</dbReference>
<reference evidence="7 8" key="1">
    <citation type="submission" date="2024-09" db="EMBL/GenBank/DDBJ databases">
        <authorList>
            <consortium name="All-Russian atlas of soil microorganisms"/>
            <consortium name="as a basis for the search for new antimicrobial producers and enzymes with unique properties"/>
            <person name="Sokolova E.A."/>
            <person name="Voronina E.N."/>
        </authorList>
    </citation>
    <scope>NUCLEOTIDE SEQUENCE [LARGE SCALE GENOMIC DNA]</scope>
    <source>
        <strain evidence="7 8">AF-22b-331.1</strain>
    </source>
</reference>
<evidence type="ECO:0000256" key="2">
    <source>
        <dbReference type="ARBA" id="ARBA00036080"/>
    </source>
</evidence>
<comment type="caution">
    <text evidence="7">The sequence shown here is derived from an EMBL/GenBank/DDBJ whole genome shotgun (WGS) entry which is preliminary data.</text>
</comment>
<gene>
    <name evidence="7" type="primary">wecB</name>
    <name evidence="7" type="ORF">ACEU0G_004081</name>
</gene>
<dbReference type="Gene3D" id="3.40.50.2000">
    <property type="entry name" value="Glycogen Phosphorylase B"/>
    <property type="match status" value="2"/>
</dbReference>
<dbReference type="PANTHER" id="PTHR43174">
    <property type="entry name" value="UDP-N-ACETYLGLUCOSAMINE 2-EPIMERASE"/>
    <property type="match status" value="1"/>
</dbReference>
<dbReference type="SUPFAM" id="SSF53756">
    <property type="entry name" value="UDP-Glycosyltransferase/glycogen phosphorylase"/>
    <property type="match status" value="1"/>
</dbReference>
<evidence type="ECO:0000313" key="7">
    <source>
        <dbReference type="EMBL" id="MFG6110055.1"/>
    </source>
</evidence>
<keyword evidence="1 5" id="KW-0413">Isomerase</keyword>
<dbReference type="InterPro" id="IPR029767">
    <property type="entry name" value="WecB-like"/>
</dbReference>
<comment type="similarity">
    <text evidence="3 5">Belongs to the UDP-N-acetylglucosamine 2-epimerase family.</text>
</comment>
<evidence type="ECO:0000259" key="6">
    <source>
        <dbReference type="Pfam" id="PF02350"/>
    </source>
</evidence>
<accession>A0ABW7CYM4</accession>
<dbReference type="InterPro" id="IPR003331">
    <property type="entry name" value="UDP_GlcNAc_Epimerase_2_dom"/>
</dbReference>
<dbReference type="RefSeq" id="WP_394163833.1">
    <property type="nucleotide sequence ID" value="NZ_JBHGCJ010000009.1"/>
</dbReference>
<organism evidence="7 8">
    <name type="scientific">Stenotrophomonas nematodicola</name>
    <dbReference type="NCBI Taxonomy" id="2656746"/>
    <lineage>
        <taxon>Bacteria</taxon>
        <taxon>Pseudomonadati</taxon>
        <taxon>Pseudomonadota</taxon>
        <taxon>Gammaproteobacteria</taxon>
        <taxon>Lysobacterales</taxon>
        <taxon>Lysobacteraceae</taxon>
        <taxon>Stenotrophomonas</taxon>
    </lineage>
</organism>
<evidence type="ECO:0000256" key="4">
    <source>
        <dbReference type="ARBA" id="ARBA00038858"/>
    </source>
</evidence>
<sequence length="393" mass="42986">MKVLSVFGTRPEAIKMGPLVRALHAAPDIDSIVCITGQHRAMLDQVMSLFDIHPDHDLDVMVADQTLNGLCSRLFAKLDALYEQVQPDRVLVHGDTSTAMTAALAAFHRRIPVAHVEAGLRTGDLQQPWPEEMNRRVIDVVADHLFAPTDSSRYNLEQENLAGRISVTGNTVIDALKQTVERIDRDAHLRAEIDAHFPFLEPERKLLLVTGHRRENFGGGFENICRALAELAQREDLQIVYPVHLNPNVQGPVHAHLGGLDNVHLIAPQDYLNFVRLMQRAHVVLTDSGGVQEEAPALGRPVLVMRDVTERPEAVQAGVVRLVGTDPARIVAAVHAACDGPRVAAHFIADASPYGDGRASARIVAALRGEPFDEFVAAHPAPMSHTSLSELTP</sequence>
<evidence type="ECO:0000313" key="8">
    <source>
        <dbReference type="Proteomes" id="UP001605261"/>
    </source>
</evidence>
<evidence type="ECO:0000256" key="3">
    <source>
        <dbReference type="ARBA" id="ARBA00038209"/>
    </source>
</evidence>
<dbReference type="Pfam" id="PF02350">
    <property type="entry name" value="Epimerase_2"/>
    <property type="match status" value="1"/>
</dbReference>
<evidence type="ECO:0000256" key="5">
    <source>
        <dbReference type="RuleBase" id="RU003513"/>
    </source>
</evidence>